<keyword evidence="5" id="KW-1185">Reference proteome</keyword>
<dbReference type="InterPro" id="IPR008630">
    <property type="entry name" value="Glyco_trans_34"/>
</dbReference>
<proteinExistence type="inferred from homology"/>
<comment type="caution">
    <text evidence="4">The sequence shown here is derived from an EMBL/GenBank/DDBJ whole genome shotgun (WGS) entry which is preliminary data.</text>
</comment>
<dbReference type="GO" id="GO:0006487">
    <property type="term" value="P:protein N-linked glycosylation"/>
    <property type="evidence" value="ECO:0007669"/>
    <property type="project" value="TreeGrafter"/>
</dbReference>
<protein>
    <submittedName>
        <fullName evidence="4">Uncharacterized protein</fullName>
    </submittedName>
</protein>
<comment type="similarity">
    <text evidence="1">Belongs to the glycosyltransferase 34 family.</text>
</comment>
<dbReference type="PANTHER" id="PTHR31306:SF8">
    <property type="entry name" value="GLYCOSYLTRANSFERASE FAMILY 34 PROTEIN"/>
    <property type="match status" value="1"/>
</dbReference>
<dbReference type="AlphaFoldDB" id="A0A9P6JWX1"/>
<dbReference type="PANTHER" id="PTHR31306">
    <property type="entry name" value="ALPHA-1,6-MANNOSYLTRANSFERASE MNN11-RELATED"/>
    <property type="match status" value="1"/>
</dbReference>
<dbReference type="GO" id="GO:0016757">
    <property type="term" value="F:glycosyltransferase activity"/>
    <property type="evidence" value="ECO:0007669"/>
    <property type="project" value="UniProtKB-KW"/>
</dbReference>
<dbReference type="EMBL" id="MU157825">
    <property type="protein sequence ID" value="KAF9535130.1"/>
    <property type="molecule type" value="Genomic_DNA"/>
</dbReference>
<evidence type="ECO:0000256" key="2">
    <source>
        <dbReference type="ARBA" id="ARBA00022676"/>
    </source>
</evidence>
<dbReference type="Pfam" id="PF05637">
    <property type="entry name" value="Glyco_transf_34"/>
    <property type="match status" value="2"/>
</dbReference>
<accession>A0A9P6JWX1</accession>
<keyword evidence="3" id="KW-0808">Transferase</keyword>
<evidence type="ECO:0000313" key="4">
    <source>
        <dbReference type="EMBL" id="KAF9535130.1"/>
    </source>
</evidence>
<keyword evidence="2" id="KW-0328">Glycosyltransferase</keyword>
<evidence type="ECO:0000256" key="1">
    <source>
        <dbReference type="ARBA" id="ARBA00005664"/>
    </source>
</evidence>
<dbReference type="InterPro" id="IPR029044">
    <property type="entry name" value="Nucleotide-diphossugar_trans"/>
</dbReference>
<dbReference type="Proteomes" id="UP000807306">
    <property type="component" value="Unassembled WGS sequence"/>
</dbReference>
<dbReference type="OrthoDB" id="2594328at2759"/>
<name>A0A9P6JWX1_9AGAR</name>
<gene>
    <name evidence="4" type="ORF">CPB83DRAFT_232053</name>
</gene>
<organism evidence="4 5">
    <name type="scientific">Crepidotus variabilis</name>
    <dbReference type="NCBI Taxonomy" id="179855"/>
    <lineage>
        <taxon>Eukaryota</taxon>
        <taxon>Fungi</taxon>
        <taxon>Dikarya</taxon>
        <taxon>Basidiomycota</taxon>
        <taxon>Agaricomycotina</taxon>
        <taxon>Agaricomycetes</taxon>
        <taxon>Agaricomycetidae</taxon>
        <taxon>Agaricales</taxon>
        <taxon>Agaricineae</taxon>
        <taxon>Crepidotaceae</taxon>
        <taxon>Crepidotus</taxon>
    </lineage>
</organism>
<evidence type="ECO:0000256" key="3">
    <source>
        <dbReference type="ARBA" id="ARBA00022679"/>
    </source>
</evidence>
<evidence type="ECO:0000313" key="5">
    <source>
        <dbReference type="Proteomes" id="UP000807306"/>
    </source>
</evidence>
<dbReference type="Gene3D" id="3.90.550.10">
    <property type="entry name" value="Spore Coat Polysaccharide Biosynthesis Protein SpsA, Chain A"/>
    <property type="match status" value="1"/>
</dbReference>
<dbReference type="GO" id="GO:0000139">
    <property type="term" value="C:Golgi membrane"/>
    <property type="evidence" value="ECO:0007669"/>
    <property type="project" value="TreeGrafter"/>
</dbReference>
<sequence length="453" mass="52182">MLSTYRQYFILSGSVVLLFLTVGLIHQIVVPQVLLHVSMAKTHLPQSEYGVGMRPYSLMGHPPLNDTYSSPTLNRIAVVMSVHSDEPLYRASFESHQRYCQLHGYRFMTQSKNMLPEEPFPHPRGHEYQKMAVLMQALMVGLDTDDFDWILWTDLDTYVIDPSVPLESFLPPPYDSTTGPEPYFLGNRDWNGFNAGALFIKVIPWSVQLIAMVIADPYILYTTGALDDSRDHKPATNDQASLSRIFQTNSLFGKHFQEIPSNWMNTYPPSELDGKLNTTIPHLLPSKVEEWVKAMDDHTATRQLESKRRWQRPRWMHRSAPPSPLDNDTLEQLKQLRDLPSTFIPSQFKDILQIHLVDGRKWSFDYLSLVSINAQMMQVATGALVYHYHENLPLGGEGAAVRWEEEKRRTLVGLKHIQNPGLFERRDKWYRERKVGVEGMTWLDGRSETGIDR</sequence>
<reference evidence="4" key="1">
    <citation type="submission" date="2020-11" db="EMBL/GenBank/DDBJ databases">
        <authorList>
            <consortium name="DOE Joint Genome Institute"/>
            <person name="Ahrendt S."/>
            <person name="Riley R."/>
            <person name="Andreopoulos W."/>
            <person name="Labutti K."/>
            <person name="Pangilinan J."/>
            <person name="Ruiz-Duenas F.J."/>
            <person name="Barrasa J.M."/>
            <person name="Sanchez-Garcia M."/>
            <person name="Camarero S."/>
            <person name="Miyauchi S."/>
            <person name="Serrano A."/>
            <person name="Linde D."/>
            <person name="Babiker R."/>
            <person name="Drula E."/>
            <person name="Ayuso-Fernandez I."/>
            <person name="Pacheco R."/>
            <person name="Padilla G."/>
            <person name="Ferreira P."/>
            <person name="Barriuso J."/>
            <person name="Kellner H."/>
            <person name="Castanera R."/>
            <person name="Alfaro M."/>
            <person name="Ramirez L."/>
            <person name="Pisabarro A.G."/>
            <person name="Kuo A."/>
            <person name="Tritt A."/>
            <person name="Lipzen A."/>
            <person name="He G."/>
            <person name="Yan M."/>
            <person name="Ng V."/>
            <person name="Cullen D."/>
            <person name="Martin F."/>
            <person name="Rosso M.-N."/>
            <person name="Henrissat B."/>
            <person name="Hibbett D."/>
            <person name="Martinez A.T."/>
            <person name="Grigoriev I.V."/>
        </authorList>
    </citation>
    <scope>NUCLEOTIDE SEQUENCE</scope>
    <source>
        <strain evidence="4">CBS 506.95</strain>
    </source>
</reference>